<evidence type="ECO:0000313" key="1">
    <source>
        <dbReference type="EMBL" id="GFY27395.1"/>
    </source>
</evidence>
<dbReference type="AlphaFoldDB" id="A0A8X6W331"/>
<keyword evidence="2" id="KW-1185">Reference proteome</keyword>
<dbReference type="Proteomes" id="UP000887159">
    <property type="component" value="Unassembled WGS sequence"/>
</dbReference>
<sequence length="103" mass="11881">MEIHFPKQKPFKPHAYFSMEPRNVLEIFQAVEPKTNVSIVTGIVSDGKTDCEQRKRMRKNRLFLERSEALNITCQPSIMDSPSGGSKRWWTKDDEDVAVIICP</sequence>
<dbReference type="EMBL" id="BMAU01021379">
    <property type="protein sequence ID" value="GFY27395.1"/>
    <property type="molecule type" value="Genomic_DNA"/>
</dbReference>
<comment type="caution">
    <text evidence="1">The sequence shown here is derived from an EMBL/GenBank/DDBJ whole genome shotgun (WGS) entry which is preliminary data.</text>
</comment>
<reference evidence="1" key="1">
    <citation type="submission" date="2020-08" db="EMBL/GenBank/DDBJ databases">
        <title>Multicomponent nature underlies the extraordinary mechanical properties of spider dragline silk.</title>
        <authorList>
            <person name="Kono N."/>
            <person name="Nakamura H."/>
            <person name="Mori M."/>
            <person name="Yoshida Y."/>
            <person name="Ohtoshi R."/>
            <person name="Malay A.D."/>
            <person name="Moran D.A.P."/>
            <person name="Tomita M."/>
            <person name="Numata K."/>
            <person name="Arakawa K."/>
        </authorList>
    </citation>
    <scope>NUCLEOTIDE SEQUENCE</scope>
</reference>
<accession>A0A8X6W331</accession>
<organism evidence="1 2">
    <name type="scientific">Trichonephila clavipes</name>
    <name type="common">Golden silk orbweaver</name>
    <name type="synonym">Nephila clavipes</name>
    <dbReference type="NCBI Taxonomy" id="2585209"/>
    <lineage>
        <taxon>Eukaryota</taxon>
        <taxon>Metazoa</taxon>
        <taxon>Ecdysozoa</taxon>
        <taxon>Arthropoda</taxon>
        <taxon>Chelicerata</taxon>
        <taxon>Arachnida</taxon>
        <taxon>Araneae</taxon>
        <taxon>Araneomorphae</taxon>
        <taxon>Entelegynae</taxon>
        <taxon>Araneoidea</taxon>
        <taxon>Nephilidae</taxon>
        <taxon>Trichonephila</taxon>
    </lineage>
</organism>
<gene>
    <name evidence="1" type="ORF">TNCV_2070151</name>
</gene>
<protein>
    <submittedName>
        <fullName evidence="1">Uncharacterized protein</fullName>
    </submittedName>
</protein>
<name>A0A8X6W331_TRICX</name>
<evidence type="ECO:0000313" key="2">
    <source>
        <dbReference type="Proteomes" id="UP000887159"/>
    </source>
</evidence>
<proteinExistence type="predicted"/>